<dbReference type="AlphaFoldDB" id="N0E3J5"/>
<comment type="caution">
    <text evidence="2">The sequence shown here is derived from an EMBL/GenBank/DDBJ whole genome shotgun (WGS) entry which is preliminary data.</text>
</comment>
<dbReference type="EMBL" id="CAIZ01000173">
    <property type="protein sequence ID" value="CCH71538.1"/>
    <property type="molecule type" value="Genomic_DNA"/>
</dbReference>
<organism evidence="2 3">
    <name type="scientific">Phycicoccus elongatus Lp2</name>
    <dbReference type="NCBI Taxonomy" id="1193181"/>
    <lineage>
        <taxon>Bacteria</taxon>
        <taxon>Bacillati</taxon>
        <taxon>Actinomycetota</taxon>
        <taxon>Actinomycetes</taxon>
        <taxon>Micrococcales</taxon>
        <taxon>Intrasporangiaceae</taxon>
        <taxon>Phycicoccus</taxon>
    </lineage>
</organism>
<sequence length="86" mass="9305">MVSSAAVPPEPESLEPPPHAAADRETATMPVSTAAARRFELRAMARLHFWLHAEPSRASTLREPSQGKSVYTLPQQGQAREAVTIG</sequence>
<name>N0E3J5_9MICO</name>
<keyword evidence="3" id="KW-1185">Reference proteome</keyword>
<feature type="region of interest" description="Disordered" evidence="1">
    <location>
        <begin position="57"/>
        <end position="86"/>
    </location>
</feature>
<accession>N0E3J5</accession>
<evidence type="ECO:0000313" key="3">
    <source>
        <dbReference type="Proteomes" id="UP000013167"/>
    </source>
</evidence>
<proteinExistence type="predicted"/>
<evidence type="ECO:0000256" key="1">
    <source>
        <dbReference type="SAM" id="MobiDB-lite"/>
    </source>
</evidence>
<feature type="region of interest" description="Disordered" evidence="1">
    <location>
        <begin position="1"/>
        <end position="29"/>
    </location>
</feature>
<reference evidence="2 3" key="1">
    <citation type="journal article" date="2013" name="ISME J.">
        <title>A metabolic model for members of the genus Tetrasphaera involved in enhanced biological phosphorus removal.</title>
        <authorList>
            <person name="Kristiansen R."/>
            <person name="Nguyen H.T.T."/>
            <person name="Saunders A.M."/>
            <person name="Nielsen J.L."/>
            <person name="Wimmer R."/>
            <person name="Le V.Q."/>
            <person name="McIlroy S.J."/>
            <person name="Petrovski S."/>
            <person name="Seviour R.J."/>
            <person name="Calteau A."/>
            <person name="Nielsen K.L."/>
            <person name="Nielsen P.H."/>
        </authorList>
    </citation>
    <scope>NUCLEOTIDE SEQUENCE [LARGE SCALE GENOMIC DNA]</scope>
    <source>
        <strain evidence="2 3">Lp2</strain>
    </source>
</reference>
<feature type="compositionally biased region" description="Polar residues" evidence="1">
    <location>
        <begin position="57"/>
        <end position="78"/>
    </location>
</feature>
<evidence type="ECO:0000313" key="2">
    <source>
        <dbReference type="EMBL" id="CCH71538.1"/>
    </source>
</evidence>
<dbReference type="HOGENOM" id="CLU_2496840_0_0_11"/>
<gene>
    <name evidence="2" type="ORF">BN10_990013</name>
</gene>
<dbReference type="Proteomes" id="UP000013167">
    <property type="component" value="Unassembled WGS sequence"/>
</dbReference>
<feature type="compositionally biased region" description="Pro residues" evidence="1">
    <location>
        <begin position="8"/>
        <end position="19"/>
    </location>
</feature>
<protein>
    <submittedName>
        <fullName evidence="2">Uncharacterized protein</fullName>
    </submittedName>
</protein>